<dbReference type="PANTHER" id="PTHR30371">
    <property type="entry name" value="SEC-INDEPENDENT PROTEIN TRANSLOCASE PROTEIN TATC"/>
    <property type="match status" value="1"/>
</dbReference>
<feature type="transmembrane region" description="Helical" evidence="7">
    <location>
        <begin position="83"/>
        <end position="107"/>
    </location>
</feature>
<name>A0ABU7R9U3_9ACTN</name>
<keyword evidence="2 7" id="KW-0812">Transmembrane</keyword>
<evidence type="ECO:0000313" key="9">
    <source>
        <dbReference type="Proteomes" id="UP001332931"/>
    </source>
</evidence>
<feature type="transmembrane region" description="Helical" evidence="7">
    <location>
        <begin position="201"/>
        <end position="219"/>
    </location>
</feature>
<proteinExistence type="inferred from homology"/>
<protein>
    <recommendedName>
        <fullName evidence="7">Sec-independent protein translocase protein TatC</fullName>
    </recommendedName>
</protein>
<feature type="transmembrane region" description="Helical" evidence="7">
    <location>
        <begin position="165"/>
        <end position="189"/>
    </location>
</feature>
<dbReference type="NCBIfam" id="TIGR00945">
    <property type="entry name" value="tatC"/>
    <property type="match status" value="1"/>
</dbReference>
<evidence type="ECO:0000256" key="4">
    <source>
        <dbReference type="ARBA" id="ARBA00022989"/>
    </source>
</evidence>
<keyword evidence="6 7" id="KW-0472">Membrane</keyword>
<evidence type="ECO:0000256" key="6">
    <source>
        <dbReference type="ARBA" id="ARBA00023136"/>
    </source>
</evidence>
<evidence type="ECO:0000256" key="5">
    <source>
        <dbReference type="ARBA" id="ARBA00023010"/>
    </source>
</evidence>
<comment type="subunit">
    <text evidence="7">The Tat system comprises two distinct complexes: a TatABC complex, containing multiple copies of TatA, TatB and TatC subunits, and a separate TatA complex, containing only TatA subunits. Substrates initially bind to the TatABC complex, which probably triggers association of the separate TatA complex to form the active translocon.</text>
</comment>
<feature type="transmembrane region" description="Helical" evidence="7">
    <location>
        <begin position="29"/>
        <end position="47"/>
    </location>
</feature>
<feature type="transmembrane region" description="Helical" evidence="7">
    <location>
        <begin position="119"/>
        <end position="145"/>
    </location>
</feature>
<comment type="similarity">
    <text evidence="7">Belongs to the TatC family.</text>
</comment>
<evidence type="ECO:0000313" key="8">
    <source>
        <dbReference type="EMBL" id="MEE6147350.1"/>
    </source>
</evidence>
<feature type="transmembrane region" description="Helical" evidence="7">
    <location>
        <begin position="225"/>
        <end position="246"/>
    </location>
</feature>
<evidence type="ECO:0000256" key="3">
    <source>
        <dbReference type="ARBA" id="ARBA00022927"/>
    </source>
</evidence>
<evidence type="ECO:0000256" key="1">
    <source>
        <dbReference type="ARBA" id="ARBA00004141"/>
    </source>
</evidence>
<comment type="function">
    <text evidence="7">Part of the twin-arginine translocation (Tat) system that transports large folded proteins containing a characteristic twin-arginine motif in their signal peptide across membranes. Together with TatB, TatC is part of a receptor directly interacting with Tat signal peptides.</text>
</comment>
<comment type="subcellular location">
    <subcellularLocation>
        <location evidence="7">Cell membrane</location>
        <topology evidence="7">Multi-pass membrane protein</topology>
    </subcellularLocation>
    <subcellularLocation>
        <location evidence="1">Membrane</location>
        <topology evidence="1">Multi-pass membrane protein</topology>
    </subcellularLocation>
</comment>
<sequence length="272" mass="30909">MAKDNKHMSPIGPARMPLMDHLQELRRRLTIIVVSVVVTALVIYFATPTLIEFMIDPIRESLQGNGLAILGVLDGFTIRFKVAMFWGVIICTPIIIWEVMAFFLPALNEHERKWVVPTVAAMVALFFLGMVFCYIVIQQAAFGWLIDQSLEFATIVPNADDYLNIMMLLEVGFGFAFQLPLIIFYLSILHIVPYSVFRSQWRYIYVGLMVVCAIVTPDASPITMILMYVVLLALYEVSLGIARYVITQRDGKAALKWSREEYAEHEAESDSK</sequence>
<keyword evidence="5 7" id="KW-0811">Translocation</keyword>
<keyword evidence="7" id="KW-0813">Transport</keyword>
<dbReference type="Proteomes" id="UP001332931">
    <property type="component" value="Unassembled WGS sequence"/>
</dbReference>
<gene>
    <name evidence="7 8" type="primary">tatC</name>
    <name evidence="8" type="ORF">VXJ25_05010</name>
</gene>
<dbReference type="InterPro" id="IPR002033">
    <property type="entry name" value="TatC"/>
</dbReference>
<reference evidence="8 9" key="1">
    <citation type="submission" date="2024-01" db="EMBL/GenBank/DDBJ databases">
        <title>Description of Olsenella sp. nov., isolated from pig feces.</title>
        <authorList>
            <person name="Chang Y.-H."/>
        </authorList>
    </citation>
    <scope>NUCLEOTIDE SEQUENCE [LARGE SCALE GENOMIC DNA]</scope>
    <source>
        <strain evidence="8 9">YH-ols2223</strain>
    </source>
</reference>
<comment type="caution">
    <text evidence="8">The sequence shown here is derived from an EMBL/GenBank/DDBJ whole genome shotgun (WGS) entry which is preliminary data.</text>
</comment>
<dbReference type="PANTHER" id="PTHR30371:SF0">
    <property type="entry name" value="SEC-INDEPENDENT PROTEIN TRANSLOCASE PROTEIN TATC, CHLOROPLASTIC-RELATED"/>
    <property type="match status" value="1"/>
</dbReference>
<organism evidence="8 9">
    <name type="scientific">Olsenella absiana</name>
    <dbReference type="NCBI Taxonomy" id="3115222"/>
    <lineage>
        <taxon>Bacteria</taxon>
        <taxon>Bacillati</taxon>
        <taxon>Actinomycetota</taxon>
        <taxon>Coriobacteriia</taxon>
        <taxon>Coriobacteriales</taxon>
        <taxon>Atopobiaceae</taxon>
        <taxon>Olsenella</taxon>
    </lineage>
</organism>
<dbReference type="Pfam" id="PF00902">
    <property type="entry name" value="TatC"/>
    <property type="match status" value="1"/>
</dbReference>
<keyword evidence="7" id="KW-1003">Cell membrane</keyword>
<keyword evidence="3 7" id="KW-0653">Protein transport</keyword>
<keyword evidence="4 7" id="KW-1133">Transmembrane helix</keyword>
<evidence type="ECO:0000256" key="7">
    <source>
        <dbReference type="HAMAP-Rule" id="MF_00902"/>
    </source>
</evidence>
<evidence type="ECO:0000256" key="2">
    <source>
        <dbReference type="ARBA" id="ARBA00022692"/>
    </source>
</evidence>
<dbReference type="RefSeq" id="WP_330958115.1">
    <property type="nucleotide sequence ID" value="NZ_JAZGJQ010000004.1"/>
</dbReference>
<accession>A0ABU7R9U3</accession>
<dbReference type="EMBL" id="JAZGJQ010000004">
    <property type="protein sequence ID" value="MEE6147350.1"/>
    <property type="molecule type" value="Genomic_DNA"/>
</dbReference>
<dbReference type="PRINTS" id="PR01840">
    <property type="entry name" value="TATCFAMILY"/>
</dbReference>
<dbReference type="HAMAP" id="MF_00902">
    <property type="entry name" value="TatC"/>
    <property type="match status" value="1"/>
</dbReference>
<keyword evidence="9" id="KW-1185">Reference proteome</keyword>